<name>A0A1G2PS38_9BACT</name>
<proteinExistence type="inferred from homology"/>
<organism evidence="4 5">
    <name type="scientific">Candidatus Terrybacteria bacterium RIFCSPHIGHO2_02_41_19</name>
    <dbReference type="NCBI Taxonomy" id="1802364"/>
    <lineage>
        <taxon>Bacteria</taxon>
        <taxon>Candidatus Terryibacteriota</taxon>
    </lineage>
</organism>
<keyword evidence="2" id="KW-0472">Membrane</keyword>
<protein>
    <recommendedName>
        <fullName evidence="3">Bacterial sugar transferase domain-containing protein</fullName>
    </recommendedName>
</protein>
<dbReference type="PANTHER" id="PTHR30576">
    <property type="entry name" value="COLANIC BIOSYNTHESIS UDP-GLUCOSE LIPID CARRIER TRANSFERASE"/>
    <property type="match status" value="1"/>
</dbReference>
<feature type="transmembrane region" description="Helical" evidence="2">
    <location>
        <begin position="77"/>
        <end position="102"/>
    </location>
</feature>
<dbReference type="Pfam" id="PF02397">
    <property type="entry name" value="Bac_transf"/>
    <property type="match status" value="1"/>
</dbReference>
<dbReference type="EMBL" id="MHSU01000018">
    <property type="protein sequence ID" value="OHA50431.1"/>
    <property type="molecule type" value="Genomic_DNA"/>
</dbReference>
<evidence type="ECO:0000313" key="4">
    <source>
        <dbReference type="EMBL" id="OHA50431.1"/>
    </source>
</evidence>
<feature type="transmembrane region" description="Helical" evidence="2">
    <location>
        <begin position="108"/>
        <end position="126"/>
    </location>
</feature>
<dbReference type="Proteomes" id="UP000178646">
    <property type="component" value="Unassembled WGS sequence"/>
</dbReference>
<keyword evidence="2" id="KW-0812">Transmembrane</keyword>
<feature type="transmembrane region" description="Helical" evidence="2">
    <location>
        <begin position="46"/>
        <end position="65"/>
    </location>
</feature>
<dbReference type="PANTHER" id="PTHR30576:SF0">
    <property type="entry name" value="UNDECAPRENYL-PHOSPHATE N-ACETYLGALACTOSAMINYL 1-PHOSPHATE TRANSFERASE-RELATED"/>
    <property type="match status" value="1"/>
</dbReference>
<evidence type="ECO:0000256" key="2">
    <source>
        <dbReference type="SAM" id="Phobius"/>
    </source>
</evidence>
<dbReference type="GO" id="GO:0016780">
    <property type="term" value="F:phosphotransferase activity, for other substituted phosphate groups"/>
    <property type="evidence" value="ECO:0007669"/>
    <property type="project" value="TreeGrafter"/>
</dbReference>
<sequence>MIKGNKPGKIMLLLGDIALLYGALFLTLVIRYGSFPSQILWQDHNLPFLFVNLVWVIIFYIAGFYDVEKSVHPAKIFYIIKTMAFSAGIAILMFYFIPAFGITPKTNLFIDAVIASVLLWLWRVAYQKIITKGSKIKIFFFDSSGEISAFAEFISANPQLGYKMAGSIASAELIIIPGKEKLPKESAEALYEMVMLGKTVIDFYHFYESTTGKIPVPLIGEGWFLENVIELDKRKFEQIKRFIDIVLAVLFFIPFTLLAPFTALAIKLTSKGSVFYKQKRLGKNGKVFEIIKFRSMAKDSEKDGVKWAEKDDKRVTAVGKFLRKTRLDELPQILSILKGDLSFVGPRPERPEFVSELSQKIPHYSMRHIVKPGLSGWAQINFPYGSSVDDSMQKLQYDLYYIKNRSLVLEIVIILKTIMTVLRIEGR</sequence>
<feature type="transmembrane region" description="Helical" evidence="2">
    <location>
        <begin position="12"/>
        <end position="34"/>
    </location>
</feature>
<dbReference type="InterPro" id="IPR003362">
    <property type="entry name" value="Bact_transf"/>
</dbReference>
<feature type="domain" description="Bacterial sugar transferase" evidence="3">
    <location>
        <begin position="240"/>
        <end position="422"/>
    </location>
</feature>
<feature type="transmembrane region" description="Helical" evidence="2">
    <location>
        <begin position="242"/>
        <end position="266"/>
    </location>
</feature>
<comment type="similarity">
    <text evidence="1">Belongs to the bacterial sugar transferase family.</text>
</comment>
<gene>
    <name evidence="4" type="ORF">A2W59_01900</name>
</gene>
<evidence type="ECO:0000313" key="5">
    <source>
        <dbReference type="Proteomes" id="UP000178646"/>
    </source>
</evidence>
<evidence type="ECO:0000256" key="1">
    <source>
        <dbReference type="ARBA" id="ARBA00006464"/>
    </source>
</evidence>
<reference evidence="4 5" key="1">
    <citation type="journal article" date="2016" name="Nat. Commun.">
        <title>Thousands of microbial genomes shed light on interconnected biogeochemical processes in an aquifer system.</title>
        <authorList>
            <person name="Anantharaman K."/>
            <person name="Brown C.T."/>
            <person name="Hug L.A."/>
            <person name="Sharon I."/>
            <person name="Castelle C.J."/>
            <person name="Probst A.J."/>
            <person name="Thomas B.C."/>
            <person name="Singh A."/>
            <person name="Wilkins M.J."/>
            <person name="Karaoz U."/>
            <person name="Brodie E.L."/>
            <person name="Williams K.H."/>
            <person name="Hubbard S.S."/>
            <person name="Banfield J.F."/>
        </authorList>
    </citation>
    <scope>NUCLEOTIDE SEQUENCE [LARGE SCALE GENOMIC DNA]</scope>
</reference>
<evidence type="ECO:0000259" key="3">
    <source>
        <dbReference type="Pfam" id="PF02397"/>
    </source>
</evidence>
<accession>A0A1G2PS38</accession>
<keyword evidence="2" id="KW-1133">Transmembrane helix</keyword>
<comment type="caution">
    <text evidence="4">The sequence shown here is derived from an EMBL/GenBank/DDBJ whole genome shotgun (WGS) entry which is preliminary data.</text>
</comment>
<dbReference type="AlphaFoldDB" id="A0A1G2PS38"/>